<gene>
    <name evidence="2" type="primary">dnajc24</name>
    <name evidence="2" type="synonym">dph4</name>
    <name evidence="2" type="synonym">zgc:63541</name>
</gene>
<evidence type="ECO:0000313" key="1">
    <source>
        <dbReference type="Proteomes" id="UP000000437"/>
    </source>
</evidence>
<dbReference type="Proteomes" id="UP000000437">
    <property type="component" value="Chromosome 25"/>
</dbReference>
<protein>
    <submittedName>
        <fullName evidence="2">DnaJ homolog subfamily C member 24 isoform X15</fullName>
    </submittedName>
</protein>
<keyword evidence="1" id="KW-1185">Reference proteome</keyword>
<name>A0AC58IUV7_DANRE</name>
<accession>A0AC58IUV7</accession>
<reference evidence="2" key="1">
    <citation type="submission" date="2025-08" db="UniProtKB">
        <authorList>
            <consortium name="RefSeq"/>
        </authorList>
    </citation>
    <scope>IDENTIFICATION</scope>
    <source>
        <strain evidence="2">Tuebingen</strain>
        <tissue evidence="2">Fibroblasts and whole tissue</tissue>
    </source>
</reference>
<sequence length="142" mass="16051">MGNLQFCSMKTSDQSSTSQSPAKTLRRPARTQWHGMSGNRCLRRGDLFVNRMKPKEVADPHDKVFLQSIWANLKSLSSSSCTSVDLGRRVELRERTVFESSEERFQKAVKTKTKAFASKRVDDCLANVEKRQASPSLLASIR</sequence>
<organism evidence="1 2">
    <name type="scientific">Danio rerio</name>
    <name type="common">Zebrafish</name>
    <name type="synonym">Brachydanio rerio</name>
    <dbReference type="NCBI Taxonomy" id="7955"/>
    <lineage>
        <taxon>Eukaryota</taxon>
        <taxon>Metazoa</taxon>
        <taxon>Chordata</taxon>
        <taxon>Craniata</taxon>
        <taxon>Vertebrata</taxon>
        <taxon>Euteleostomi</taxon>
        <taxon>Actinopterygii</taxon>
        <taxon>Neopterygii</taxon>
        <taxon>Teleostei</taxon>
        <taxon>Ostariophysi</taxon>
        <taxon>Cypriniformes</taxon>
        <taxon>Danionidae</taxon>
        <taxon>Danioninae</taxon>
        <taxon>Danio</taxon>
    </lineage>
</organism>
<dbReference type="RefSeq" id="XP_073798015.1">
    <property type="nucleotide sequence ID" value="XM_073941914.1"/>
</dbReference>
<proteinExistence type="predicted"/>
<evidence type="ECO:0000313" key="2">
    <source>
        <dbReference type="RefSeq" id="XP_073798015.1"/>
    </source>
</evidence>